<dbReference type="PROSITE" id="PS50016">
    <property type="entry name" value="ZF_PHD_2"/>
    <property type="match status" value="1"/>
</dbReference>
<evidence type="ECO:0000259" key="5">
    <source>
        <dbReference type="PROSITE" id="PS50016"/>
    </source>
</evidence>
<reference evidence="6 7" key="1">
    <citation type="submission" date="2020-02" db="EMBL/GenBank/DDBJ databases">
        <authorList>
            <person name="Ferguson B K."/>
        </authorList>
    </citation>
    <scope>NUCLEOTIDE SEQUENCE [LARGE SCALE GENOMIC DNA]</scope>
</reference>
<dbReference type="InterPro" id="IPR011011">
    <property type="entry name" value="Znf_FYVE_PHD"/>
</dbReference>
<dbReference type="Gene3D" id="3.30.40.10">
    <property type="entry name" value="Zinc/RING finger domain, C3HC4 (zinc finger)"/>
    <property type="match status" value="1"/>
</dbReference>
<evidence type="ECO:0000256" key="2">
    <source>
        <dbReference type="ARBA" id="ARBA00022771"/>
    </source>
</evidence>
<evidence type="ECO:0000256" key="3">
    <source>
        <dbReference type="ARBA" id="ARBA00022833"/>
    </source>
</evidence>
<keyword evidence="7" id="KW-1185">Reference proteome</keyword>
<keyword evidence="2 4" id="KW-0863">Zinc-finger</keyword>
<gene>
    <name evidence="6" type="ORF">NTEN_LOCUS19348</name>
</gene>
<sequence>MAKDICSKCNERIEDESILISCTSCHDKRHALCAKIDPGLALKKRWWCRKCVKRDDRPTALGSSSALAGNWFERVSAIVRPLPSSPPPVPPTSRDPAFFKKACSGGSQCFRYTDIQIQCRFCTDDYQSRGRHVKK</sequence>
<dbReference type="EMBL" id="CADCXU010028253">
    <property type="protein sequence ID" value="CAB0014948.1"/>
    <property type="molecule type" value="Genomic_DNA"/>
</dbReference>
<evidence type="ECO:0000313" key="6">
    <source>
        <dbReference type="EMBL" id="CAB0014948.1"/>
    </source>
</evidence>
<keyword evidence="1" id="KW-0479">Metal-binding</keyword>
<feature type="domain" description="PHD-type" evidence="5">
    <location>
        <begin position="3"/>
        <end position="54"/>
    </location>
</feature>
<dbReference type="SMART" id="SM00249">
    <property type="entry name" value="PHD"/>
    <property type="match status" value="1"/>
</dbReference>
<dbReference type="SUPFAM" id="SSF57903">
    <property type="entry name" value="FYVE/PHD zinc finger"/>
    <property type="match status" value="1"/>
</dbReference>
<keyword evidence="3" id="KW-0862">Zinc</keyword>
<dbReference type="Proteomes" id="UP000479000">
    <property type="component" value="Unassembled WGS sequence"/>
</dbReference>
<dbReference type="InterPro" id="IPR019787">
    <property type="entry name" value="Znf_PHD-finger"/>
</dbReference>
<name>A0A6H5HF61_9HEMI</name>
<accession>A0A6H5HF61</accession>
<dbReference type="AlphaFoldDB" id="A0A6H5HF61"/>
<evidence type="ECO:0000256" key="1">
    <source>
        <dbReference type="ARBA" id="ARBA00022723"/>
    </source>
</evidence>
<dbReference type="InterPro" id="IPR001965">
    <property type="entry name" value="Znf_PHD"/>
</dbReference>
<protein>
    <recommendedName>
        <fullName evidence="5">PHD-type domain-containing protein</fullName>
    </recommendedName>
</protein>
<dbReference type="GO" id="GO:0008270">
    <property type="term" value="F:zinc ion binding"/>
    <property type="evidence" value="ECO:0007669"/>
    <property type="project" value="UniProtKB-KW"/>
</dbReference>
<evidence type="ECO:0000313" key="7">
    <source>
        <dbReference type="Proteomes" id="UP000479000"/>
    </source>
</evidence>
<dbReference type="InterPro" id="IPR013083">
    <property type="entry name" value="Znf_RING/FYVE/PHD"/>
</dbReference>
<proteinExistence type="predicted"/>
<evidence type="ECO:0000256" key="4">
    <source>
        <dbReference type="PROSITE-ProRule" id="PRU00146"/>
    </source>
</evidence>
<organism evidence="6 7">
    <name type="scientific">Nesidiocoris tenuis</name>
    <dbReference type="NCBI Taxonomy" id="355587"/>
    <lineage>
        <taxon>Eukaryota</taxon>
        <taxon>Metazoa</taxon>
        <taxon>Ecdysozoa</taxon>
        <taxon>Arthropoda</taxon>
        <taxon>Hexapoda</taxon>
        <taxon>Insecta</taxon>
        <taxon>Pterygota</taxon>
        <taxon>Neoptera</taxon>
        <taxon>Paraneoptera</taxon>
        <taxon>Hemiptera</taxon>
        <taxon>Heteroptera</taxon>
        <taxon>Panheteroptera</taxon>
        <taxon>Cimicomorpha</taxon>
        <taxon>Miridae</taxon>
        <taxon>Dicyphina</taxon>
        <taxon>Nesidiocoris</taxon>
    </lineage>
</organism>